<dbReference type="Proteomes" id="UP000625711">
    <property type="component" value="Unassembled WGS sequence"/>
</dbReference>
<organism evidence="2 3">
    <name type="scientific">Rhynchophorus ferrugineus</name>
    <name type="common">Red palm weevil</name>
    <name type="synonym">Curculio ferrugineus</name>
    <dbReference type="NCBI Taxonomy" id="354439"/>
    <lineage>
        <taxon>Eukaryota</taxon>
        <taxon>Metazoa</taxon>
        <taxon>Ecdysozoa</taxon>
        <taxon>Arthropoda</taxon>
        <taxon>Hexapoda</taxon>
        <taxon>Insecta</taxon>
        <taxon>Pterygota</taxon>
        <taxon>Neoptera</taxon>
        <taxon>Endopterygota</taxon>
        <taxon>Coleoptera</taxon>
        <taxon>Polyphaga</taxon>
        <taxon>Cucujiformia</taxon>
        <taxon>Curculionidae</taxon>
        <taxon>Dryophthorinae</taxon>
        <taxon>Rhynchophorus</taxon>
    </lineage>
</organism>
<dbReference type="EMBL" id="JAACXV010013409">
    <property type="protein sequence ID" value="KAF7273479.1"/>
    <property type="molecule type" value="Genomic_DNA"/>
</dbReference>
<accession>A0A834MCX4</accession>
<evidence type="ECO:0000313" key="3">
    <source>
        <dbReference type="Proteomes" id="UP000625711"/>
    </source>
</evidence>
<gene>
    <name evidence="2" type="ORF">GWI33_013823</name>
</gene>
<protein>
    <submittedName>
        <fullName evidence="2">Uncharacterized protein</fullName>
    </submittedName>
</protein>
<reference evidence="2" key="1">
    <citation type="submission" date="2020-08" db="EMBL/GenBank/DDBJ databases">
        <title>Genome sequencing and assembly of the red palm weevil Rhynchophorus ferrugineus.</title>
        <authorList>
            <person name="Dias G.B."/>
            <person name="Bergman C.M."/>
            <person name="Manee M."/>
        </authorList>
    </citation>
    <scope>NUCLEOTIDE SEQUENCE</scope>
    <source>
        <strain evidence="2">AA-2017</strain>
        <tissue evidence="2">Whole larva</tissue>
    </source>
</reference>
<comment type="caution">
    <text evidence="2">The sequence shown here is derived from an EMBL/GenBank/DDBJ whole genome shotgun (WGS) entry which is preliminary data.</text>
</comment>
<evidence type="ECO:0000313" key="2">
    <source>
        <dbReference type="EMBL" id="KAF7273479.1"/>
    </source>
</evidence>
<proteinExistence type="predicted"/>
<keyword evidence="3" id="KW-1185">Reference proteome</keyword>
<evidence type="ECO:0000256" key="1">
    <source>
        <dbReference type="SAM" id="MobiDB-lite"/>
    </source>
</evidence>
<feature type="compositionally biased region" description="Basic residues" evidence="1">
    <location>
        <begin position="50"/>
        <end position="65"/>
    </location>
</feature>
<dbReference type="AlphaFoldDB" id="A0A834MCX4"/>
<feature type="compositionally biased region" description="Polar residues" evidence="1">
    <location>
        <begin position="40"/>
        <end position="49"/>
    </location>
</feature>
<feature type="region of interest" description="Disordered" evidence="1">
    <location>
        <begin position="32"/>
        <end position="80"/>
    </location>
</feature>
<name>A0A834MCX4_RHYFE</name>
<sequence length="80" mass="9346">MNSRTKVKAIKIKDFSHNSLNKAQKIIIPTRARRRPEHYSNATHSNSAVHSKHHKSSPTHARIHRREPQPPLLVRQYKPQ</sequence>